<gene>
    <name evidence="2" type="ORF">ECRASSUSDP1_LOCUS9878</name>
</gene>
<feature type="coiled-coil region" evidence="1">
    <location>
        <begin position="120"/>
        <end position="210"/>
    </location>
</feature>
<reference evidence="2" key="1">
    <citation type="submission" date="2023-07" db="EMBL/GenBank/DDBJ databases">
        <authorList>
            <consortium name="AG Swart"/>
            <person name="Singh M."/>
            <person name="Singh A."/>
            <person name="Seah K."/>
            <person name="Emmerich C."/>
        </authorList>
    </citation>
    <scope>NUCLEOTIDE SEQUENCE</scope>
    <source>
        <strain evidence="2">DP1</strain>
    </source>
</reference>
<dbReference type="AlphaFoldDB" id="A0AAD1UP08"/>
<sequence length="404" mass="47683">MSRPRTVQEDDYQAIACVSKRNSFRRDDISTEISSNNPWCHKCKEWSQKCQELQVQQDEMKKYYSSLTEDLQQSVNILLNDYIKDSNAVEKFTQSSEKIKQLRKEGYELKKTLLMMQKNYSDAQQSLEEDKKCIKKAEKELKKTNEGKLMAECNQLKKTVKNLTEEVENLSMTNERLFQDLKNQNFYLKYHELSEKYSKIQKENEKLLDLKIKKFNRIFFKTQSYSGLQGYSSFFNRSQEGRNKLQQILAKNNFNSCFSPSQPRIQCKKIPKKDIDTKVLSSRVEKNSHEKRVFVRKMSFPFKMKCEKPKRSPALTSSKRTKKIMKSLNTTQLTRTNTSEDRCKPRRKYDSISHQELCSEVGIQSQAKMPKPKCQPRRRKKALNPSIPITPRSEYLNIFKRVAI</sequence>
<evidence type="ECO:0000256" key="1">
    <source>
        <dbReference type="SAM" id="Coils"/>
    </source>
</evidence>
<evidence type="ECO:0000313" key="3">
    <source>
        <dbReference type="Proteomes" id="UP001295684"/>
    </source>
</evidence>
<protein>
    <submittedName>
        <fullName evidence="2">Uncharacterized protein</fullName>
    </submittedName>
</protein>
<comment type="caution">
    <text evidence="2">The sequence shown here is derived from an EMBL/GenBank/DDBJ whole genome shotgun (WGS) entry which is preliminary data.</text>
</comment>
<accession>A0AAD1UP08</accession>
<evidence type="ECO:0000313" key="2">
    <source>
        <dbReference type="EMBL" id="CAI2368584.1"/>
    </source>
</evidence>
<proteinExistence type="predicted"/>
<keyword evidence="3" id="KW-1185">Reference proteome</keyword>
<name>A0AAD1UP08_EUPCR</name>
<dbReference type="Proteomes" id="UP001295684">
    <property type="component" value="Unassembled WGS sequence"/>
</dbReference>
<keyword evidence="1" id="KW-0175">Coiled coil</keyword>
<dbReference type="EMBL" id="CAMPGE010009718">
    <property type="protein sequence ID" value="CAI2368584.1"/>
    <property type="molecule type" value="Genomic_DNA"/>
</dbReference>
<organism evidence="2 3">
    <name type="scientific">Euplotes crassus</name>
    <dbReference type="NCBI Taxonomy" id="5936"/>
    <lineage>
        <taxon>Eukaryota</taxon>
        <taxon>Sar</taxon>
        <taxon>Alveolata</taxon>
        <taxon>Ciliophora</taxon>
        <taxon>Intramacronucleata</taxon>
        <taxon>Spirotrichea</taxon>
        <taxon>Hypotrichia</taxon>
        <taxon>Euplotida</taxon>
        <taxon>Euplotidae</taxon>
        <taxon>Moneuplotes</taxon>
    </lineage>
</organism>